<gene>
    <name evidence="1" type="ORF">FBY41_3306</name>
</gene>
<sequence length="121" mass="13305">MSRWDPDRLAVVDADEEMTVAAHRPDGTLRTPRIVWQVIVDNGLWIRSVRGASGGWYRGVRRTGTGRIEAGGATIDVTFTPDQSHDDAIDRAYREKYGNGSAVRAITSPLARATTLRVEPA</sequence>
<dbReference type="Pfam" id="PF10012">
    <property type="entry name" value="DUF2255"/>
    <property type="match status" value="1"/>
</dbReference>
<accession>A0A543HI08</accession>
<organism evidence="1 2">
    <name type="scientific">Humibacillus xanthopallidus</name>
    <dbReference type="NCBI Taxonomy" id="412689"/>
    <lineage>
        <taxon>Bacteria</taxon>
        <taxon>Bacillati</taxon>
        <taxon>Actinomycetota</taxon>
        <taxon>Actinomycetes</taxon>
        <taxon>Micrococcales</taxon>
        <taxon>Intrasporangiaceae</taxon>
        <taxon>Humibacillus</taxon>
    </lineage>
</organism>
<dbReference type="AlphaFoldDB" id="A0A543HI08"/>
<evidence type="ECO:0000313" key="2">
    <source>
        <dbReference type="Proteomes" id="UP000316747"/>
    </source>
</evidence>
<dbReference type="RefSeq" id="WP_141845354.1">
    <property type="nucleotide sequence ID" value="NZ_VFPM01000003.1"/>
</dbReference>
<proteinExistence type="predicted"/>
<comment type="caution">
    <text evidence="1">The sequence shown here is derived from an EMBL/GenBank/DDBJ whole genome shotgun (WGS) entry which is preliminary data.</text>
</comment>
<protein>
    <recommendedName>
        <fullName evidence="3">DUF2255 family protein</fullName>
    </recommendedName>
</protein>
<name>A0A543HI08_9MICO</name>
<evidence type="ECO:0000313" key="1">
    <source>
        <dbReference type="EMBL" id="TQM57954.1"/>
    </source>
</evidence>
<evidence type="ECO:0008006" key="3">
    <source>
        <dbReference type="Google" id="ProtNLM"/>
    </source>
</evidence>
<dbReference type="OrthoDB" id="162563at2"/>
<keyword evidence="2" id="KW-1185">Reference proteome</keyword>
<reference evidence="1 2" key="1">
    <citation type="submission" date="2019-06" db="EMBL/GenBank/DDBJ databases">
        <title>Genome sequencing of plant associated microbes to promote plant fitness in Sorghum bicolor and Oryza sativa.</title>
        <authorList>
            <person name="Coleman-Derr D."/>
        </authorList>
    </citation>
    <scope>NUCLEOTIDE SEQUENCE [LARGE SCALE GENOMIC DNA]</scope>
    <source>
        <strain evidence="1 2">KV-663</strain>
    </source>
</reference>
<dbReference type="Proteomes" id="UP000316747">
    <property type="component" value="Unassembled WGS sequence"/>
</dbReference>
<dbReference type="InterPro" id="IPR016888">
    <property type="entry name" value="UCP028498"/>
</dbReference>
<dbReference type="EMBL" id="VFPM01000003">
    <property type="protein sequence ID" value="TQM57954.1"/>
    <property type="molecule type" value="Genomic_DNA"/>
</dbReference>